<organism evidence="9 10">
    <name type="scientific">Aliidiomarina minuta</name>
    <dbReference type="NCBI Taxonomy" id="880057"/>
    <lineage>
        <taxon>Bacteria</taxon>
        <taxon>Pseudomonadati</taxon>
        <taxon>Pseudomonadota</taxon>
        <taxon>Gammaproteobacteria</taxon>
        <taxon>Alteromonadales</taxon>
        <taxon>Idiomarinaceae</taxon>
        <taxon>Aliidiomarina</taxon>
    </lineage>
</organism>
<gene>
    <name evidence="9" type="ORF">CWE09_13330</name>
</gene>
<dbReference type="Pfam" id="PF03600">
    <property type="entry name" value="CitMHS"/>
    <property type="match status" value="1"/>
</dbReference>
<feature type="transmembrane region" description="Helical" evidence="7">
    <location>
        <begin position="172"/>
        <end position="192"/>
    </location>
</feature>
<evidence type="ECO:0000256" key="6">
    <source>
        <dbReference type="ARBA" id="ARBA00023136"/>
    </source>
</evidence>
<dbReference type="InterPro" id="IPR036721">
    <property type="entry name" value="RCK_C_sf"/>
</dbReference>
<feature type="transmembrane region" description="Helical" evidence="7">
    <location>
        <begin position="88"/>
        <end position="108"/>
    </location>
</feature>
<dbReference type="GO" id="GO:0005886">
    <property type="term" value="C:plasma membrane"/>
    <property type="evidence" value="ECO:0007669"/>
    <property type="project" value="TreeGrafter"/>
</dbReference>
<keyword evidence="5 7" id="KW-1133">Transmembrane helix</keyword>
<comment type="caution">
    <text evidence="9">The sequence shown here is derived from an EMBL/GenBank/DDBJ whole genome shotgun (WGS) entry which is preliminary data.</text>
</comment>
<dbReference type="Gene3D" id="3.30.70.1450">
    <property type="entry name" value="Regulator of K+ conductance, C-terminal domain"/>
    <property type="match status" value="1"/>
</dbReference>
<evidence type="ECO:0000256" key="2">
    <source>
        <dbReference type="ARBA" id="ARBA00022448"/>
    </source>
</evidence>
<feature type="transmembrane region" description="Helical" evidence="7">
    <location>
        <begin position="418"/>
        <end position="435"/>
    </location>
</feature>
<protein>
    <submittedName>
        <fullName evidence="9">SLC13 family permease</fullName>
    </submittedName>
</protein>
<feature type="domain" description="RCK C-terminal" evidence="8">
    <location>
        <begin position="194"/>
        <end position="278"/>
    </location>
</feature>
<dbReference type="OrthoDB" id="9809303at2"/>
<dbReference type="InterPro" id="IPR051679">
    <property type="entry name" value="DASS-Related_Transporters"/>
</dbReference>
<feature type="transmembrane region" description="Helical" evidence="7">
    <location>
        <begin position="302"/>
        <end position="321"/>
    </location>
</feature>
<dbReference type="PANTHER" id="PTHR43652">
    <property type="entry name" value="BASIC AMINO ACID ANTIPORTER YFCC-RELATED"/>
    <property type="match status" value="1"/>
</dbReference>
<dbReference type="InterPro" id="IPR004680">
    <property type="entry name" value="Cit_transptr-like_dom"/>
</dbReference>
<keyword evidence="6 7" id="KW-0472">Membrane</keyword>
<dbReference type="GO" id="GO:0006813">
    <property type="term" value="P:potassium ion transport"/>
    <property type="evidence" value="ECO:0007669"/>
    <property type="project" value="InterPro"/>
</dbReference>
<dbReference type="GO" id="GO:0008324">
    <property type="term" value="F:monoatomic cation transmembrane transporter activity"/>
    <property type="evidence" value="ECO:0007669"/>
    <property type="project" value="InterPro"/>
</dbReference>
<comment type="subcellular location">
    <subcellularLocation>
        <location evidence="1">Membrane</location>
        <topology evidence="1">Multi-pass membrane protein</topology>
    </subcellularLocation>
</comment>
<dbReference type="InterPro" id="IPR006037">
    <property type="entry name" value="RCK_C"/>
</dbReference>
<keyword evidence="4" id="KW-0677">Repeat</keyword>
<keyword evidence="2" id="KW-0813">Transport</keyword>
<evidence type="ECO:0000256" key="1">
    <source>
        <dbReference type="ARBA" id="ARBA00004141"/>
    </source>
</evidence>
<reference evidence="9 10" key="1">
    <citation type="journal article" date="2011" name="Front. Microbiol.">
        <title>Genomic signatures of strain selection and enhancement in Bacillus atrophaeus var. globigii, a historical biowarfare simulant.</title>
        <authorList>
            <person name="Gibbons H.S."/>
            <person name="Broomall S.M."/>
            <person name="McNew L.A."/>
            <person name="Daligault H."/>
            <person name="Chapman C."/>
            <person name="Bruce D."/>
            <person name="Karavis M."/>
            <person name="Krepps M."/>
            <person name="McGregor P.A."/>
            <person name="Hong C."/>
            <person name="Park K.H."/>
            <person name="Akmal A."/>
            <person name="Feldman A."/>
            <person name="Lin J.S."/>
            <person name="Chang W.E."/>
            <person name="Higgs B.W."/>
            <person name="Demirev P."/>
            <person name="Lindquist J."/>
            <person name="Liem A."/>
            <person name="Fochler E."/>
            <person name="Read T.D."/>
            <person name="Tapia R."/>
            <person name="Johnson S."/>
            <person name="Bishop-Lilly K.A."/>
            <person name="Detter C."/>
            <person name="Han C."/>
            <person name="Sozhamannan S."/>
            <person name="Rosenzweig C.N."/>
            <person name="Skowronski E.W."/>
        </authorList>
    </citation>
    <scope>NUCLEOTIDE SEQUENCE [LARGE SCALE GENOMIC DNA]</scope>
    <source>
        <strain evidence="9 10">MLST1</strain>
    </source>
</reference>
<dbReference type="SUPFAM" id="SSF116726">
    <property type="entry name" value="TrkA C-terminal domain-like"/>
    <property type="match status" value="1"/>
</dbReference>
<dbReference type="RefSeq" id="WP_126804552.1">
    <property type="nucleotide sequence ID" value="NZ_PIPL01000004.1"/>
</dbReference>
<feature type="transmembrane region" description="Helical" evidence="7">
    <location>
        <begin position="26"/>
        <end position="43"/>
    </location>
</feature>
<keyword evidence="3 7" id="KW-0812">Transmembrane</keyword>
<proteinExistence type="predicted"/>
<feature type="transmembrane region" description="Helical" evidence="7">
    <location>
        <begin position="128"/>
        <end position="152"/>
    </location>
</feature>
<evidence type="ECO:0000256" key="5">
    <source>
        <dbReference type="ARBA" id="ARBA00022989"/>
    </source>
</evidence>
<feature type="transmembrane region" description="Helical" evidence="7">
    <location>
        <begin position="50"/>
        <end position="68"/>
    </location>
</feature>
<accession>A0A432W109</accession>
<evidence type="ECO:0000256" key="7">
    <source>
        <dbReference type="SAM" id="Phobius"/>
    </source>
</evidence>
<dbReference type="Proteomes" id="UP000288293">
    <property type="component" value="Unassembled WGS sequence"/>
</dbReference>
<dbReference type="PANTHER" id="PTHR43652:SF2">
    <property type="entry name" value="BASIC AMINO ACID ANTIPORTER YFCC-RELATED"/>
    <property type="match status" value="1"/>
</dbReference>
<feature type="transmembrane region" description="Helical" evidence="7">
    <location>
        <begin position="395"/>
        <end position="411"/>
    </location>
</feature>
<name>A0A432W109_9GAMM</name>
<sequence>MQLAGVLLLLAGLVAGLIFSQRSPAIFFAGALLTGYVLGWIPLDKALHNFTNSSLVTLVLLILCAIAIEKSRLTSWLSRQFSSASLTVVITRLTLTSAVLSAFINNTAVVSTLMSSLRQHPHFAASKLLLPLSYSAIMGGMLTLIGTSTNLIVNSFIEEAGLPGFSFFDFTLLGLTAFAIGFFVLLLGARWLPDNSSRQPKESSYYVTAQVPEGSPLIGHSVENNGLRHLKSLYLADIQRAQKNLCPVSPDIQLRAGDCLHFVGNLTAIPQLQEIPGLEFTPQQQQHEFELMEAVISNSSSTPLSLSRSVAVVIAFLGVLLLSLLNIVPLVKGLTVLLVLYLLTRTIKLSDIRERFPLELFIIVGSAIGLAQLMMDSGVAGLMASGLSAVVGENSPWLALAAVFLATWLFTEVITNNAAAALIFPVAYSLALQLGVDPTPFFMAVAFGASASFISPFGYQTNLMVYSAGNYKFRDYLRLGGPLCLVYSSTVLLLLPRFFPF</sequence>
<feature type="transmembrane region" description="Helical" evidence="7">
    <location>
        <begin position="479"/>
        <end position="499"/>
    </location>
</feature>
<feature type="transmembrane region" description="Helical" evidence="7">
    <location>
        <begin position="356"/>
        <end position="375"/>
    </location>
</feature>
<dbReference type="EMBL" id="PIPL01000004">
    <property type="protein sequence ID" value="RUO22910.1"/>
    <property type="molecule type" value="Genomic_DNA"/>
</dbReference>
<dbReference type="AlphaFoldDB" id="A0A432W109"/>
<keyword evidence="10" id="KW-1185">Reference proteome</keyword>
<evidence type="ECO:0000259" key="8">
    <source>
        <dbReference type="PROSITE" id="PS51202"/>
    </source>
</evidence>
<dbReference type="PROSITE" id="PS51202">
    <property type="entry name" value="RCK_C"/>
    <property type="match status" value="1"/>
</dbReference>
<evidence type="ECO:0000256" key="3">
    <source>
        <dbReference type="ARBA" id="ARBA00022692"/>
    </source>
</evidence>
<evidence type="ECO:0000313" key="10">
    <source>
        <dbReference type="Proteomes" id="UP000288293"/>
    </source>
</evidence>
<feature type="transmembrane region" description="Helical" evidence="7">
    <location>
        <begin position="441"/>
        <end position="459"/>
    </location>
</feature>
<evidence type="ECO:0000256" key="4">
    <source>
        <dbReference type="ARBA" id="ARBA00022737"/>
    </source>
</evidence>
<evidence type="ECO:0000313" key="9">
    <source>
        <dbReference type="EMBL" id="RUO22910.1"/>
    </source>
</evidence>